<dbReference type="InterPro" id="IPR001041">
    <property type="entry name" value="2Fe-2S_ferredoxin-type"/>
</dbReference>
<keyword evidence="2" id="KW-0001">2Fe-2S</keyword>
<evidence type="ECO:0000313" key="12">
    <source>
        <dbReference type="Proteomes" id="UP001318040"/>
    </source>
</evidence>
<organism evidence="12 13">
    <name type="scientific">Petromyzon marinus</name>
    <name type="common">Sea lamprey</name>
    <dbReference type="NCBI Taxonomy" id="7757"/>
    <lineage>
        <taxon>Eukaryota</taxon>
        <taxon>Metazoa</taxon>
        <taxon>Chordata</taxon>
        <taxon>Craniata</taxon>
        <taxon>Vertebrata</taxon>
        <taxon>Cyclostomata</taxon>
        <taxon>Hyperoartia</taxon>
        <taxon>Petromyzontiformes</taxon>
        <taxon>Petromyzontidae</taxon>
        <taxon>Petromyzon</taxon>
    </lineage>
</organism>
<protein>
    <recommendedName>
        <fullName evidence="8">Ferredoxin-2, mitochondrial</fullName>
    </recommendedName>
    <alternativeName>
        <fullName evidence="6">Adrenodoxin-like protein</fullName>
    </alternativeName>
    <alternativeName>
        <fullName evidence="9">Ferredoxin-1-like protein</fullName>
    </alternativeName>
</protein>
<comment type="function">
    <text evidence="10">Electron donor, of the core iron-sulfur cluster (ISC) assembly complex, that acts to reduce the persulfide into sulfide during [2Fe-2S] clusters assembly on the scaffolding protein ISCU. The core iron-sulfur cluster (ISC) assembly complex is involved in the de novo synthesis of a [2Fe-2S] cluster, the first step of the mitochondrial iron-sulfur protein biogenesis. This process is initiated by the cysteine desulfurase complex (NFS1:LYRM4:NDUFAB1) that produces persulfide which is delivered on the scaffold protein ISCU in a FXN-dependent manner. Then this complex is stabilized by FDX2 which provides reducing equivalents to accomplish the [2Fe-2S] cluster assembly. Finally, the [2Fe-2S] cluster is transferred from ISCU to chaperone proteins, including HSCB, HSPA9 and GLRX5. Essential for coenzyme Q biosynthesis: together with FDXR, transfers the electrons required for the hydroxylation reaction performed by COQ6.</text>
</comment>
<keyword evidence="4" id="KW-0408">Iron</keyword>
<dbReference type="SUPFAM" id="SSF54292">
    <property type="entry name" value="2Fe-2S ferredoxin-like"/>
    <property type="match status" value="1"/>
</dbReference>
<evidence type="ECO:0000256" key="7">
    <source>
        <dbReference type="ARBA" id="ARBA00034078"/>
    </source>
</evidence>
<dbReference type="GO" id="GO:0046872">
    <property type="term" value="F:metal ion binding"/>
    <property type="evidence" value="ECO:0007669"/>
    <property type="project" value="UniProtKB-KW"/>
</dbReference>
<dbReference type="RefSeq" id="XP_032802286.1">
    <property type="nucleotide sequence ID" value="XM_032946395.1"/>
</dbReference>
<dbReference type="Pfam" id="PF00111">
    <property type="entry name" value="Fer2"/>
    <property type="match status" value="1"/>
</dbReference>
<sequence length="190" mass="20872">MAAATAAACALLGSRFAPGLRWPRLPRALAPRPRHAQAKPGGSRLADAARAFRASTRNNGGEYEWKDPDSPLDVVHVEFVSRSGEVTRVAGKVGDNVMYLAQRHGISIEGACEASLACCTCHVYVDDKFYDMLPSPTETEEDLLDMAPGLRETSRLSCQILLRRDLESIKLTLPRATRNFYVDGHRPTPH</sequence>
<keyword evidence="3" id="KW-0479">Metal-binding</keyword>
<evidence type="ECO:0000256" key="2">
    <source>
        <dbReference type="ARBA" id="ARBA00022714"/>
    </source>
</evidence>
<evidence type="ECO:0000256" key="8">
    <source>
        <dbReference type="ARBA" id="ARBA00040942"/>
    </source>
</evidence>
<dbReference type="InterPro" id="IPR012675">
    <property type="entry name" value="Beta-grasp_dom_sf"/>
</dbReference>
<dbReference type="InterPro" id="IPR036010">
    <property type="entry name" value="2Fe-2S_ferredoxin-like_sf"/>
</dbReference>
<dbReference type="GO" id="GO:0140647">
    <property type="term" value="P:P450-containing electron transport chain"/>
    <property type="evidence" value="ECO:0007669"/>
    <property type="project" value="InterPro"/>
</dbReference>
<dbReference type="Proteomes" id="UP001318040">
    <property type="component" value="Chromosome 1"/>
</dbReference>
<evidence type="ECO:0000256" key="6">
    <source>
        <dbReference type="ARBA" id="ARBA00032838"/>
    </source>
</evidence>
<dbReference type="PROSITE" id="PS51085">
    <property type="entry name" value="2FE2S_FER_2"/>
    <property type="match status" value="1"/>
</dbReference>
<dbReference type="GO" id="GO:0005739">
    <property type="term" value="C:mitochondrion"/>
    <property type="evidence" value="ECO:0007669"/>
    <property type="project" value="TreeGrafter"/>
</dbReference>
<dbReference type="KEGG" id="pmrn:116938777"/>
<keyword evidence="5" id="KW-0411">Iron-sulfur</keyword>
<evidence type="ECO:0000256" key="10">
    <source>
        <dbReference type="ARBA" id="ARBA00058507"/>
    </source>
</evidence>
<feature type="domain" description="2Fe-2S ferredoxin-type" evidence="11">
    <location>
        <begin position="75"/>
        <end position="177"/>
    </location>
</feature>
<evidence type="ECO:0000256" key="9">
    <source>
        <dbReference type="ARBA" id="ARBA00041497"/>
    </source>
</evidence>
<evidence type="ECO:0000313" key="13">
    <source>
        <dbReference type="RefSeq" id="XP_032802286.1"/>
    </source>
</evidence>
<evidence type="ECO:0000256" key="1">
    <source>
        <dbReference type="ARBA" id="ARBA00010914"/>
    </source>
</evidence>
<evidence type="ECO:0000256" key="3">
    <source>
        <dbReference type="ARBA" id="ARBA00022723"/>
    </source>
</evidence>
<dbReference type="PANTHER" id="PTHR23426">
    <property type="entry name" value="FERREDOXIN/ADRENODOXIN"/>
    <property type="match status" value="1"/>
</dbReference>
<reference evidence="13" key="1">
    <citation type="submission" date="2025-08" db="UniProtKB">
        <authorList>
            <consortium name="RefSeq"/>
        </authorList>
    </citation>
    <scope>IDENTIFICATION</scope>
    <source>
        <tissue evidence="13">Sperm</tissue>
    </source>
</reference>
<dbReference type="PANTHER" id="PTHR23426:SF65">
    <property type="entry name" value="FERREDOXIN-2, MITOCHONDRIAL"/>
    <property type="match status" value="1"/>
</dbReference>
<dbReference type="InterPro" id="IPR001055">
    <property type="entry name" value="Adrenodoxin-like"/>
</dbReference>
<dbReference type="PRINTS" id="PR00355">
    <property type="entry name" value="ADRENODOXIN"/>
</dbReference>
<proteinExistence type="inferred from homology"/>
<evidence type="ECO:0000256" key="4">
    <source>
        <dbReference type="ARBA" id="ARBA00023004"/>
    </source>
</evidence>
<dbReference type="GO" id="GO:0051537">
    <property type="term" value="F:2 iron, 2 sulfur cluster binding"/>
    <property type="evidence" value="ECO:0007669"/>
    <property type="project" value="UniProtKB-KW"/>
</dbReference>
<dbReference type="Gene3D" id="3.10.20.30">
    <property type="match status" value="1"/>
</dbReference>
<evidence type="ECO:0000256" key="5">
    <source>
        <dbReference type="ARBA" id="ARBA00023014"/>
    </source>
</evidence>
<dbReference type="CDD" id="cd00207">
    <property type="entry name" value="fer2"/>
    <property type="match status" value="1"/>
</dbReference>
<name>A0AAJ7SMT4_PETMA</name>
<dbReference type="GO" id="GO:0009055">
    <property type="term" value="F:electron transfer activity"/>
    <property type="evidence" value="ECO:0007669"/>
    <property type="project" value="TreeGrafter"/>
</dbReference>
<gene>
    <name evidence="13" type="primary">LOC116938777</name>
</gene>
<comment type="similarity">
    <text evidence="1">Belongs to the adrenodoxin/putidaredoxin family.</text>
</comment>
<accession>A0AAJ7SMT4</accession>
<comment type="cofactor">
    <cofactor evidence="7">
        <name>[2Fe-2S] cluster</name>
        <dbReference type="ChEBI" id="CHEBI:190135"/>
    </cofactor>
</comment>
<keyword evidence="12" id="KW-1185">Reference proteome</keyword>
<dbReference type="AlphaFoldDB" id="A0AAJ7SMT4"/>
<evidence type="ECO:0000259" key="11">
    <source>
        <dbReference type="PROSITE" id="PS51085"/>
    </source>
</evidence>